<dbReference type="EMBL" id="JAXCGZ010007943">
    <property type="protein sequence ID" value="KAK7078226.1"/>
    <property type="molecule type" value="Genomic_DNA"/>
</dbReference>
<dbReference type="PANTHER" id="PTHR21284:SF11">
    <property type="entry name" value="KUNE-KUNE"/>
    <property type="match status" value="1"/>
</dbReference>
<feature type="transmembrane region" description="Helical" evidence="5">
    <location>
        <begin position="16"/>
        <end position="38"/>
    </location>
</feature>
<dbReference type="GO" id="GO:0016020">
    <property type="term" value="C:membrane"/>
    <property type="evidence" value="ECO:0007669"/>
    <property type="project" value="UniProtKB-SubCell"/>
</dbReference>
<dbReference type="PANTHER" id="PTHR21284">
    <property type="entry name" value="EG:80H7.2 PROTEIN"/>
    <property type="match status" value="1"/>
</dbReference>
<keyword evidence="2 5" id="KW-0812">Transmembrane</keyword>
<feature type="transmembrane region" description="Helical" evidence="5">
    <location>
        <begin position="135"/>
        <end position="156"/>
    </location>
</feature>
<proteinExistence type="predicted"/>
<dbReference type="InterPro" id="IPR004031">
    <property type="entry name" value="PMP22/EMP/MP20/Claudin"/>
</dbReference>
<keyword evidence="4 5" id="KW-0472">Membrane</keyword>
<evidence type="ECO:0000256" key="4">
    <source>
        <dbReference type="ARBA" id="ARBA00023136"/>
    </source>
</evidence>
<feature type="transmembrane region" description="Helical" evidence="5">
    <location>
        <begin position="101"/>
        <end position="123"/>
    </location>
</feature>
<evidence type="ECO:0000256" key="1">
    <source>
        <dbReference type="ARBA" id="ARBA00004141"/>
    </source>
</evidence>
<dbReference type="AlphaFoldDB" id="A0AAN8X5E5"/>
<sequence length="219" mass="25437">MTPSVYETYEATTYPWAQLISVVSFLSIVIGFCSPYWLSNSQDLEEGHFLNTGLWEICFTNYHDYTYRYDRIYDGCYWTLDEEMHVIADQINRPFFVTVQVFFTICFTLSLIGAGLTGILVFCPGEDFERPVLKVAYIDLFISWFFGFLAVIVFGAMGDNRDWMPHWDHNHLSWSFALAVVGVVAEFVAAVLFLVEYRIQKRKESYRQSHGVFPLEGKN</sequence>
<evidence type="ECO:0000256" key="2">
    <source>
        <dbReference type="ARBA" id="ARBA00022692"/>
    </source>
</evidence>
<dbReference type="Proteomes" id="UP001381693">
    <property type="component" value="Unassembled WGS sequence"/>
</dbReference>
<evidence type="ECO:0000256" key="5">
    <source>
        <dbReference type="SAM" id="Phobius"/>
    </source>
</evidence>
<accession>A0AAN8X5E5</accession>
<gene>
    <name evidence="6" type="ORF">SK128_020925</name>
</gene>
<evidence type="ECO:0000313" key="7">
    <source>
        <dbReference type="Proteomes" id="UP001381693"/>
    </source>
</evidence>
<dbReference type="GO" id="GO:0005918">
    <property type="term" value="C:septate junction"/>
    <property type="evidence" value="ECO:0007669"/>
    <property type="project" value="TreeGrafter"/>
</dbReference>
<evidence type="ECO:0000256" key="3">
    <source>
        <dbReference type="ARBA" id="ARBA00022989"/>
    </source>
</evidence>
<reference evidence="6 7" key="1">
    <citation type="submission" date="2023-11" db="EMBL/GenBank/DDBJ databases">
        <title>Halocaridina rubra genome assembly.</title>
        <authorList>
            <person name="Smith C."/>
        </authorList>
    </citation>
    <scope>NUCLEOTIDE SEQUENCE [LARGE SCALE GENOMIC DNA]</scope>
    <source>
        <strain evidence="6">EP-1</strain>
        <tissue evidence="6">Whole</tissue>
    </source>
</reference>
<comment type="subcellular location">
    <subcellularLocation>
        <location evidence="1">Membrane</location>
        <topology evidence="1">Multi-pass membrane protein</topology>
    </subcellularLocation>
</comment>
<comment type="caution">
    <text evidence="6">The sequence shown here is derived from an EMBL/GenBank/DDBJ whole genome shotgun (WGS) entry which is preliminary data.</text>
</comment>
<evidence type="ECO:0000313" key="6">
    <source>
        <dbReference type="EMBL" id="KAK7078226.1"/>
    </source>
</evidence>
<dbReference type="GO" id="GO:0035151">
    <property type="term" value="P:regulation of tube size, open tracheal system"/>
    <property type="evidence" value="ECO:0007669"/>
    <property type="project" value="TreeGrafter"/>
</dbReference>
<dbReference type="GO" id="GO:0019991">
    <property type="term" value="P:septate junction assembly"/>
    <property type="evidence" value="ECO:0007669"/>
    <property type="project" value="TreeGrafter"/>
</dbReference>
<keyword evidence="3 5" id="KW-1133">Transmembrane helix</keyword>
<dbReference type="Gene3D" id="1.20.140.150">
    <property type="match status" value="1"/>
</dbReference>
<keyword evidence="7" id="KW-1185">Reference proteome</keyword>
<organism evidence="6 7">
    <name type="scientific">Halocaridina rubra</name>
    <name type="common">Hawaiian red shrimp</name>
    <dbReference type="NCBI Taxonomy" id="373956"/>
    <lineage>
        <taxon>Eukaryota</taxon>
        <taxon>Metazoa</taxon>
        <taxon>Ecdysozoa</taxon>
        <taxon>Arthropoda</taxon>
        <taxon>Crustacea</taxon>
        <taxon>Multicrustacea</taxon>
        <taxon>Malacostraca</taxon>
        <taxon>Eumalacostraca</taxon>
        <taxon>Eucarida</taxon>
        <taxon>Decapoda</taxon>
        <taxon>Pleocyemata</taxon>
        <taxon>Caridea</taxon>
        <taxon>Atyoidea</taxon>
        <taxon>Atyidae</taxon>
        <taxon>Halocaridina</taxon>
    </lineage>
</organism>
<name>A0AAN8X5E5_HALRR</name>
<protein>
    <submittedName>
        <fullName evidence="6">Uncharacterized protein</fullName>
    </submittedName>
</protein>
<feature type="transmembrane region" description="Helical" evidence="5">
    <location>
        <begin position="176"/>
        <end position="195"/>
    </location>
</feature>
<dbReference type="Pfam" id="PF13903">
    <property type="entry name" value="Claudin_2"/>
    <property type="match status" value="1"/>
</dbReference>